<evidence type="ECO:0000313" key="2">
    <source>
        <dbReference type="EMBL" id="SNX35925.1"/>
    </source>
</evidence>
<dbReference type="PANTHER" id="PTHR33964">
    <property type="entry name" value="RE45066P-RELATED"/>
    <property type="match status" value="1"/>
</dbReference>
<dbReference type="PANTHER" id="PTHR33964:SF1">
    <property type="entry name" value="RE45066P"/>
    <property type="match status" value="1"/>
</dbReference>
<dbReference type="AlphaFoldDB" id="A0A4Q8K8H3"/>
<sequence length="213" mass="23342">MLLFLVLSLSVLLGVRCESDPCDELWECVRTIPISKEALAAHKATGDIFPSNELFQENCDALVKFVKCGRDYENDCIEERRPHDLDALVDNVVEFCDEDSAFRKAYAAHVGCINRINITAEACVSEIPRRMGSLPLKTYHLLAEKNIEPNCMLIHMAKPCAVEIAGGSCGEDAGQAAGDVTDRISALYSCSDSDVELFEEILAGPSSEIDSTH</sequence>
<reference evidence="2" key="1">
    <citation type="submission" date="2017-05" db="EMBL/GenBank/DDBJ databases">
        <authorList>
            <person name="QRISCLOUD D."/>
        </authorList>
    </citation>
    <scope>NUCLEOTIDE SEQUENCE</scope>
</reference>
<feature type="signal peptide" evidence="1">
    <location>
        <begin position="1"/>
        <end position="17"/>
    </location>
</feature>
<accession>A0A4Q8K8H3</accession>
<dbReference type="EMBL" id="HAHG01000368">
    <property type="protein sequence ID" value="SNX35925.1"/>
    <property type="molecule type" value="Transcribed_RNA"/>
</dbReference>
<keyword evidence="1" id="KW-0732">Signal</keyword>
<proteinExistence type="predicted"/>
<protein>
    <submittedName>
        <fullName evidence="2">U33-Hexatoxin-Hf1a_1</fullName>
    </submittedName>
</protein>
<name>A0A4Q8K8H3_HADFO</name>
<reference evidence="2" key="2">
    <citation type="submission" date="2019-05" db="EMBL/GenBank/DDBJ databases">
        <title>Unravelling the molecular evolution of spider venoms.</title>
        <authorList>
            <person name="Pineda S."/>
        </authorList>
    </citation>
    <scope>NUCLEOTIDE SEQUENCE</scope>
</reference>
<organism evidence="2">
    <name type="scientific">Hadronyche formidabilis</name>
    <name type="common">Northern tree funnel-web spider</name>
    <name type="synonym">Atrax formidabilis</name>
    <dbReference type="NCBI Taxonomy" id="426499"/>
    <lineage>
        <taxon>Eukaryota</taxon>
        <taxon>Metazoa</taxon>
        <taxon>Ecdysozoa</taxon>
        <taxon>Arthropoda</taxon>
        <taxon>Chelicerata</taxon>
        <taxon>Arachnida</taxon>
        <taxon>Araneae</taxon>
        <taxon>Mygalomorphae</taxon>
        <taxon>Avicularoidea</taxon>
        <taxon>Hexathelidae</taxon>
        <taxon>Hadronyche</taxon>
    </lineage>
</organism>
<feature type="chain" id="PRO_5020461005" evidence="1">
    <location>
        <begin position="18"/>
        <end position="213"/>
    </location>
</feature>
<evidence type="ECO:0000256" key="1">
    <source>
        <dbReference type="SAM" id="SignalP"/>
    </source>
</evidence>